<dbReference type="EMBL" id="MNAD01001581">
    <property type="protein sequence ID" value="OJT03895.1"/>
    <property type="molecule type" value="Genomic_DNA"/>
</dbReference>
<feature type="chain" id="PRO_5013199939" evidence="2">
    <location>
        <begin position="29"/>
        <end position="106"/>
    </location>
</feature>
<organism evidence="3 4">
    <name type="scientific">Trametes pubescens</name>
    <name type="common">White-rot fungus</name>
    <dbReference type="NCBI Taxonomy" id="154538"/>
    <lineage>
        <taxon>Eukaryota</taxon>
        <taxon>Fungi</taxon>
        <taxon>Dikarya</taxon>
        <taxon>Basidiomycota</taxon>
        <taxon>Agaricomycotina</taxon>
        <taxon>Agaricomycetes</taxon>
        <taxon>Polyporales</taxon>
        <taxon>Polyporaceae</taxon>
        <taxon>Trametes</taxon>
    </lineage>
</organism>
<dbReference type="AlphaFoldDB" id="A0A1M2V8I0"/>
<dbReference type="OMA" id="WRAHITE"/>
<keyword evidence="4" id="KW-1185">Reference proteome</keyword>
<feature type="signal peptide" evidence="2">
    <location>
        <begin position="1"/>
        <end position="28"/>
    </location>
</feature>
<feature type="region of interest" description="Disordered" evidence="1">
    <location>
        <begin position="29"/>
        <end position="49"/>
    </location>
</feature>
<evidence type="ECO:0000313" key="4">
    <source>
        <dbReference type="Proteomes" id="UP000184267"/>
    </source>
</evidence>
<evidence type="ECO:0000256" key="2">
    <source>
        <dbReference type="SAM" id="SignalP"/>
    </source>
</evidence>
<proteinExistence type="predicted"/>
<sequence length="106" mass="12057">MAHRFTVRDIEFIMLLSIQAGLFSATGAAEPTEAEGWRDNATESALSGPMDEERSLLLLAMTRCTFRRGNNWPEHLKRMRASVEVLGIMLEVTVHESRDPGRQERR</sequence>
<protein>
    <submittedName>
        <fullName evidence="3">Uncharacterized protein</fullName>
    </submittedName>
</protein>
<name>A0A1M2V8I0_TRAPU</name>
<reference evidence="3 4" key="1">
    <citation type="submission" date="2016-10" db="EMBL/GenBank/DDBJ databases">
        <title>Genome sequence of the basidiomycete white-rot fungus Trametes pubescens.</title>
        <authorList>
            <person name="Makela M.R."/>
            <person name="Granchi Z."/>
            <person name="Peng M."/>
            <person name="De Vries R.P."/>
            <person name="Grigoriev I."/>
            <person name="Riley R."/>
            <person name="Hilden K."/>
        </authorList>
    </citation>
    <scope>NUCLEOTIDE SEQUENCE [LARGE SCALE GENOMIC DNA]</scope>
    <source>
        <strain evidence="3 4">FBCC735</strain>
    </source>
</reference>
<comment type="caution">
    <text evidence="3">The sequence shown here is derived from an EMBL/GenBank/DDBJ whole genome shotgun (WGS) entry which is preliminary data.</text>
</comment>
<gene>
    <name evidence="3" type="ORF">TRAPUB_5420</name>
</gene>
<accession>A0A1M2V8I0</accession>
<dbReference type="OrthoDB" id="10444611at2759"/>
<keyword evidence="2" id="KW-0732">Signal</keyword>
<evidence type="ECO:0000256" key="1">
    <source>
        <dbReference type="SAM" id="MobiDB-lite"/>
    </source>
</evidence>
<evidence type="ECO:0000313" key="3">
    <source>
        <dbReference type="EMBL" id="OJT03895.1"/>
    </source>
</evidence>
<dbReference type="Proteomes" id="UP000184267">
    <property type="component" value="Unassembled WGS sequence"/>
</dbReference>